<organism evidence="2 3">
    <name type="scientific">Protopolystoma xenopodis</name>
    <dbReference type="NCBI Taxonomy" id="117903"/>
    <lineage>
        <taxon>Eukaryota</taxon>
        <taxon>Metazoa</taxon>
        <taxon>Spiralia</taxon>
        <taxon>Lophotrochozoa</taxon>
        <taxon>Platyhelminthes</taxon>
        <taxon>Monogenea</taxon>
        <taxon>Polyopisthocotylea</taxon>
        <taxon>Polystomatidea</taxon>
        <taxon>Polystomatidae</taxon>
        <taxon>Protopolystoma</taxon>
    </lineage>
</organism>
<evidence type="ECO:0000313" key="2">
    <source>
        <dbReference type="EMBL" id="VEL41254.1"/>
    </source>
</evidence>
<evidence type="ECO:0000313" key="3">
    <source>
        <dbReference type="Proteomes" id="UP000784294"/>
    </source>
</evidence>
<evidence type="ECO:0000256" key="1">
    <source>
        <dbReference type="SAM" id="Phobius"/>
    </source>
</evidence>
<keyword evidence="1" id="KW-0812">Transmembrane</keyword>
<reference evidence="2" key="1">
    <citation type="submission" date="2018-11" db="EMBL/GenBank/DDBJ databases">
        <authorList>
            <consortium name="Pathogen Informatics"/>
        </authorList>
    </citation>
    <scope>NUCLEOTIDE SEQUENCE</scope>
</reference>
<gene>
    <name evidence="2" type="ORF">PXEA_LOCUS34694</name>
</gene>
<keyword evidence="3" id="KW-1185">Reference proteome</keyword>
<proteinExistence type="predicted"/>
<keyword evidence="1" id="KW-0472">Membrane</keyword>
<dbReference type="Proteomes" id="UP000784294">
    <property type="component" value="Unassembled WGS sequence"/>
</dbReference>
<sequence>MNKTELDSLDFEGCLYTGYPGIGWAALHVAQSLPSSGTILSESVEVQHKRLLTRINEIVEAGCSKIDKRERKPSIRYDYKLGFIAGYPGVLLLAAMFYHVSLDLLCFKNEFSKVIRCPDFATSYFYFSELHI</sequence>
<dbReference type="AlphaFoldDB" id="A0A3S5BAP8"/>
<dbReference type="GO" id="GO:0005975">
    <property type="term" value="P:carbohydrate metabolic process"/>
    <property type="evidence" value="ECO:0007669"/>
    <property type="project" value="InterPro"/>
</dbReference>
<comment type="caution">
    <text evidence="2">The sequence shown here is derived from an EMBL/GenBank/DDBJ whole genome shotgun (WGS) entry which is preliminary data.</text>
</comment>
<protein>
    <submittedName>
        <fullName evidence="2">Uncharacterized protein</fullName>
    </submittedName>
</protein>
<keyword evidence="1" id="KW-1133">Transmembrane helix</keyword>
<dbReference type="Gene3D" id="1.50.10.10">
    <property type="match status" value="1"/>
</dbReference>
<accession>A0A3S5BAP8</accession>
<name>A0A3S5BAP8_9PLAT</name>
<feature type="transmembrane region" description="Helical" evidence="1">
    <location>
        <begin position="81"/>
        <end position="100"/>
    </location>
</feature>
<dbReference type="EMBL" id="CAAALY010268574">
    <property type="protein sequence ID" value="VEL41254.1"/>
    <property type="molecule type" value="Genomic_DNA"/>
</dbReference>
<dbReference type="InterPro" id="IPR012341">
    <property type="entry name" value="6hp_glycosidase-like_sf"/>
</dbReference>